<gene>
    <name evidence="2" type="ORF">CUNI_LOCUS9641</name>
</gene>
<dbReference type="GO" id="GO:0005078">
    <property type="term" value="F:MAP-kinase scaffold activity"/>
    <property type="evidence" value="ECO:0007669"/>
    <property type="project" value="InterPro"/>
</dbReference>
<dbReference type="EMBL" id="CAJHNH020001691">
    <property type="protein sequence ID" value="CAG5124083.1"/>
    <property type="molecule type" value="Genomic_DNA"/>
</dbReference>
<dbReference type="GO" id="GO:0008432">
    <property type="term" value="F:JUN kinase binding"/>
    <property type="evidence" value="ECO:0007669"/>
    <property type="project" value="TreeGrafter"/>
</dbReference>
<feature type="compositionally biased region" description="Polar residues" evidence="1">
    <location>
        <begin position="1"/>
        <end position="10"/>
    </location>
</feature>
<dbReference type="GO" id="GO:0030159">
    <property type="term" value="F:signaling receptor complex adaptor activity"/>
    <property type="evidence" value="ECO:0007669"/>
    <property type="project" value="TreeGrafter"/>
</dbReference>
<organism evidence="2 3">
    <name type="scientific">Candidula unifasciata</name>
    <dbReference type="NCBI Taxonomy" id="100452"/>
    <lineage>
        <taxon>Eukaryota</taxon>
        <taxon>Metazoa</taxon>
        <taxon>Spiralia</taxon>
        <taxon>Lophotrochozoa</taxon>
        <taxon>Mollusca</taxon>
        <taxon>Gastropoda</taxon>
        <taxon>Heterobranchia</taxon>
        <taxon>Euthyneura</taxon>
        <taxon>Panpulmonata</taxon>
        <taxon>Eupulmonata</taxon>
        <taxon>Stylommatophora</taxon>
        <taxon>Helicina</taxon>
        <taxon>Helicoidea</taxon>
        <taxon>Geomitridae</taxon>
        <taxon>Candidula</taxon>
    </lineage>
</organism>
<evidence type="ECO:0000313" key="2">
    <source>
        <dbReference type="EMBL" id="CAG5124083.1"/>
    </source>
</evidence>
<protein>
    <submittedName>
        <fullName evidence="2">Uncharacterized protein</fullName>
    </submittedName>
</protein>
<dbReference type="Proteomes" id="UP000678393">
    <property type="component" value="Unassembled WGS sequence"/>
</dbReference>
<proteinExistence type="predicted"/>
<keyword evidence="3" id="KW-1185">Reference proteome</keyword>
<feature type="compositionally biased region" description="Polar residues" evidence="1">
    <location>
        <begin position="22"/>
        <end position="58"/>
    </location>
</feature>
<reference evidence="2" key="1">
    <citation type="submission" date="2021-04" db="EMBL/GenBank/DDBJ databases">
        <authorList>
            <consortium name="Molecular Ecology Group"/>
        </authorList>
    </citation>
    <scope>NUCLEOTIDE SEQUENCE</scope>
</reference>
<feature type="non-terminal residue" evidence="2">
    <location>
        <position position="281"/>
    </location>
</feature>
<dbReference type="AlphaFoldDB" id="A0A8S3Z3K7"/>
<evidence type="ECO:0000256" key="1">
    <source>
        <dbReference type="SAM" id="MobiDB-lite"/>
    </source>
</evidence>
<evidence type="ECO:0000313" key="3">
    <source>
        <dbReference type="Proteomes" id="UP000678393"/>
    </source>
</evidence>
<feature type="non-terminal residue" evidence="2">
    <location>
        <position position="1"/>
    </location>
</feature>
<dbReference type="InterPro" id="IPR039911">
    <property type="entry name" value="JIP3/JIP4"/>
</dbReference>
<accession>A0A8S3Z3K7</accession>
<dbReference type="GO" id="GO:0005737">
    <property type="term" value="C:cytoplasm"/>
    <property type="evidence" value="ECO:0007669"/>
    <property type="project" value="TreeGrafter"/>
</dbReference>
<name>A0A8S3Z3K7_9EUPU</name>
<feature type="compositionally biased region" description="Basic and acidic residues" evidence="1">
    <location>
        <begin position="59"/>
        <end position="71"/>
    </location>
</feature>
<dbReference type="PANTHER" id="PTHR13886:SF4">
    <property type="entry name" value="JNK-INTERACTING PROTEIN 3"/>
    <property type="match status" value="1"/>
</dbReference>
<feature type="region of interest" description="Disordered" evidence="1">
    <location>
        <begin position="1"/>
        <end position="71"/>
    </location>
</feature>
<dbReference type="GO" id="GO:0016192">
    <property type="term" value="P:vesicle-mediated transport"/>
    <property type="evidence" value="ECO:0007669"/>
    <property type="project" value="TreeGrafter"/>
</dbReference>
<comment type="caution">
    <text evidence="2">The sequence shown here is derived from an EMBL/GenBank/DDBJ whole genome shotgun (WGS) entry which is preliminary data.</text>
</comment>
<sequence length="281" mass="30393">FGSLFSSSSKPGRHAPAATALKPSSSTLHFQSSTEESSHRPSGSLTRSSTYDFQLDNVSSEKSKEEREKERLEQYKQVRALVKKDDGRMQAYGWSLPAKFTVSGKETDRFQVPVPVPVYCRPLFDTDTNDWKIWCAAGVNLTGLKNSQGDSGVTFSVSPPDPSVESQLQGDNLLKELKEQELRAREEEQMSSMVWVCTANHDSSQVSVMDANNPADILETFSVSVSHILCIASVPGVLETDYPVTEDTLTAGVVVVAGDTVVETTGSSPVDAVKGGHSAAT</sequence>
<dbReference type="GO" id="GO:0019894">
    <property type="term" value="F:kinesin binding"/>
    <property type="evidence" value="ECO:0007669"/>
    <property type="project" value="TreeGrafter"/>
</dbReference>
<dbReference type="OrthoDB" id="10256043at2759"/>
<dbReference type="PANTHER" id="PTHR13886">
    <property type="entry name" value="JNK/SAPK-ASSOCIATED PROTEIN"/>
    <property type="match status" value="1"/>
</dbReference>